<feature type="domain" description="Response regulatory" evidence="6">
    <location>
        <begin position="4"/>
        <end position="119"/>
    </location>
</feature>
<dbReference type="Gene3D" id="3.40.50.2300">
    <property type="match status" value="1"/>
</dbReference>
<reference evidence="8 9" key="1">
    <citation type="submission" date="2016-08" db="EMBL/GenBank/DDBJ databases">
        <title>Whole genome sequence of Mesorhizobium sp. strain UASWS1009 isolated from industrial sewage.</title>
        <authorList>
            <person name="Crovadore J."/>
            <person name="Calmin G."/>
            <person name="Chablais R."/>
            <person name="Cochard B."/>
            <person name="Lefort F."/>
        </authorList>
    </citation>
    <scope>NUCLEOTIDE SEQUENCE [LARGE SCALE GENOMIC DNA]</scope>
    <source>
        <strain evidence="8 9">UASWS1009</strain>
    </source>
</reference>
<dbReference type="RefSeq" id="WP_065997277.1">
    <property type="nucleotide sequence ID" value="NZ_MDEO01000028.1"/>
</dbReference>
<feature type="domain" description="OmpR/PhoB-type" evidence="7">
    <location>
        <begin position="132"/>
        <end position="230"/>
    </location>
</feature>
<keyword evidence="9" id="KW-1185">Reference proteome</keyword>
<dbReference type="GO" id="GO:0000976">
    <property type="term" value="F:transcription cis-regulatory region binding"/>
    <property type="evidence" value="ECO:0007669"/>
    <property type="project" value="TreeGrafter"/>
</dbReference>
<dbReference type="SUPFAM" id="SSF46894">
    <property type="entry name" value="C-terminal effector domain of the bipartite response regulators"/>
    <property type="match status" value="1"/>
</dbReference>
<dbReference type="STRING" id="1566387.QV13_07595"/>
<dbReference type="Proteomes" id="UP000094412">
    <property type="component" value="Unassembled WGS sequence"/>
</dbReference>
<dbReference type="PANTHER" id="PTHR48111:SF40">
    <property type="entry name" value="PHOSPHATE REGULON TRANSCRIPTIONAL REGULATORY PROTEIN PHOB"/>
    <property type="match status" value="1"/>
</dbReference>
<evidence type="ECO:0000313" key="8">
    <source>
        <dbReference type="EMBL" id="OCX21508.1"/>
    </source>
</evidence>
<dbReference type="InterPro" id="IPR001867">
    <property type="entry name" value="OmpR/PhoB-type_DNA-bd"/>
</dbReference>
<dbReference type="EMBL" id="MDEO01000028">
    <property type="protein sequence ID" value="OCX21508.1"/>
    <property type="molecule type" value="Genomic_DNA"/>
</dbReference>
<dbReference type="InterPro" id="IPR011006">
    <property type="entry name" value="CheY-like_superfamily"/>
</dbReference>
<keyword evidence="1 4" id="KW-0597">Phosphoprotein</keyword>
<evidence type="ECO:0000313" key="9">
    <source>
        <dbReference type="Proteomes" id="UP000094412"/>
    </source>
</evidence>
<feature type="modified residue" description="4-aspartylphosphate" evidence="4">
    <location>
        <position position="53"/>
    </location>
</feature>
<evidence type="ECO:0000256" key="3">
    <source>
        <dbReference type="ARBA" id="ARBA00023125"/>
    </source>
</evidence>
<dbReference type="GO" id="GO:0032993">
    <property type="term" value="C:protein-DNA complex"/>
    <property type="evidence" value="ECO:0007669"/>
    <property type="project" value="TreeGrafter"/>
</dbReference>
<keyword evidence="3 5" id="KW-0238">DNA-binding</keyword>
<evidence type="ECO:0008006" key="10">
    <source>
        <dbReference type="Google" id="ProtNLM"/>
    </source>
</evidence>
<dbReference type="PROSITE" id="PS51755">
    <property type="entry name" value="OMPR_PHOB"/>
    <property type="match status" value="1"/>
</dbReference>
<dbReference type="GO" id="GO:0006355">
    <property type="term" value="P:regulation of DNA-templated transcription"/>
    <property type="evidence" value="ECO:0007669"/>
    <property type="project" value="InterPro"/>
</dbReference>
<dbReference type="CDD" id="cd00383">
    <property type="entry name" value="trans_reg_C"/>
    <property type="match status" value="1"/>
</dbReference>
<sequence>MKPLVAICSQDADFYLLLSHILEVEGFSSASVSSVDDVAAMALEPRFRAIVLDCRPDNQLAQQSAWLKQDPRTSNVPCVALVHAGAEAQHLQLLRSGVDQCFVRPFAPAMLIEYLHSRLNPGRPRTRVPPSERVLTFGDVEMQIDAYRVYCAGKEIALGPLEFKLLRHMLENPQKVFSRKDLIGVAWPNTTGVSTRTVDVHISQLRKLLNESSSCAAIRTVRLAGYALEHRAG</sequence>
<evidence type="ECO:0000259" key="7">
    <source>
        <dbReference type="PROSITE" id="PS51755"/>
    </source>
</evidence>
<dbReference type="OrthoDB" id="9803032at2"/>
<dbReference type="InterPro" id="IPR036388">
    <property type="entry name" value="WH-like_DNA-bd_sf"/>
</dbReference>
<evidence type="ECO:0000256" key="5">
    <source>
        <dbReference type="PROSITE-ProRule" id="PRU01091"/>
    </source>
</evidence>
<dbReference type="SUPFAM" id="SSF52172">
    <property type="entry name" value="CheY-like"/>
    <property type="match status" value="1"/>
</dbReference>
<feature type="DNA-binding region" description="OmpR/PhoB-type" evidence="5">
    <location>
        <begin position="132"/>
        <end position="230"/>
    </location>
</feature>
<dbReference type="Pfam" id="PF00486">
    <property type="entry name" value="Trans_reg_C"/>
    <property type="match status" value="1"/>
</dbReference>
<evidence type="ECO:0000256" key="2">
    <source>
        <dbReference type="ARBA" id="ARBA00023012"/>
    </source>
</evidence>
<name>A0A1C2E3E1_9HYPH</name>
<organism evidence="8 9">
    <name type="scientific">Mesorhizobium hungaricum</name>
    <dbReference type="NCBI Taxonomy" id="1566387"/>
    <lineage>
        <taxon>Bacteria</taxon>
        <taxon>Pseudomonadati</taxon>
        <taxon>Pseudomonadota</taxon>
        <taxon>Alphaproteobacteria</taxon>
        <taxon>Hyphomicrobiales</taxon>
        <taxon>Phyllobacteriaceae</taxon>
        <taxon>Mesorhizobium</taxon>
    </lineage>
</organism>
<dbReference type="InterPro" id="IPR001789">
    <property type="entry name" value="Sig_transdc_resp-reg_receiver"/>
</dbReference>
<evidence type="ECO:0000256" key="4">
    <source>
        <dbReference type="PROSITE-ProRule" id="PRU00169"/>
    </source>
</evidence>
<gene>
    <name evidence="8" type="ORF">QV13_07595</name>
</gene>
<evidence type="ECO:0000259" key="6">
    <source>
        <dbReference type="PROSITE" id="PS50110"/>
    </source>
</evidence>
<dbReference type="InterPro" id="IPR016032">
    <property type="entry name" value="Sig_transdc_resp-reg_C-effctor"/>
</dbReference>
<dbReference type="AlphaFoldDB" id="A0A1C2E3E1"/>
<dbReference type="GO" id="GO:0000156">
    <property type="term" value="F:phosphorelay response regulator activity"/>
    <property type="evidence" value="ECO:0007669"/>
    <property type="project" value="TreeGrafter"/>
</dbReference>
<accession>A0A1C2E3E1</accession>
<protein>
    <recommendedName>
        <fullName evidence="10">DNA-binding response regulator</fullName>
    </recommendedName>
</protein>
<dbReference type="PANTHER" id="PTHR48111">
    <property type="entry name" value="REGULATOR OF RPOS"/>
    <property type="match status" value="1"/>
</dbReference>
<keyword evidence="2" id="KW-0902">Two-component regulatory system</keyword>
<comment type="caution">
    <text evidence="8">The sequence shown here is derived from an EMBL/GenBank/DDBJ whole genome shotgun (WGS) entry which is preliminary data.</text>
</comment>
<dbReference type="SMART" id="SM00862">
    <property type="entry name" value="Trans_reg_C"/>
    <property type="match status" value="1"/>
</dbReference>
<evidence type="ECO:0000256" key="1">
    <source>
        <dbReference type="ARBA" id="ARBA00022553"/>
    </source>
</evidence>
<dbReference type="GO" id="GO:0005829">
    <property type="term" value="C:cytosol"/>
    <property type="evidence" value="ECO:0007669"/>
    <property type="project" value="TreeGrafter"/>
</dbReference>
<dbReference type="PROSITE" id="PS50110">
    <property type="entry name" value="RESPONSE_REGULATORY"/>
    <property type="match status" value="1"/>
</dbReference>
<dbReference type="Gene3D" id="1.10.10.10">
    <property type="entry name" value="Winged helix-like DNA-binding domain superfamily/Winged helix DNA-binding domain"/>
    <property type="match status" value="1"/>
</dbReference>
<dbReference type="InterPro" id="IPR039420">
    <property type="entry name" value="WalR-like"/>
</dbReference>
<proteinExistence type="predicted"/>